<sequence length="126" mass="14659">MEKYERLQEACDTLKINRKGLAEILKIHPSNASRLLNGDTEFTWTYAELFQLKTNVSAIWIMEGKGEFWFEESGDGKENLILRNILKIPGLSEVLEKFIKLHQEDQKIVTSLINRIYKLSESKSKK</sequence>
<accession>A0A0E2BEX1</accession>
<evidence type="ECO:0000313" key="2">
    <source>
        <dbReference type="Proteomes" id="UP000006329"/>
    </source>
</evidence>
<evidence type="ECO:0000313" key="1">
    <source>
        <dbReference type="EMBL" id="EKO33466.1"/>
    </source>
</evidence>
<dbReference type="GO" id="GO:0003677">
    <property type="term" value="F:DNA binding"/>
    <property type="evidence" value="ECO:0007669"/>
    <property type="project" value="InterPro"/>
</dbReference>
<dbReference type="SUPFAM" id="SSF47413">
    <property type="entry name" value="lambda repressor-like DNA-binding domains"/>
    <property type="match status" value="1"/>
</dbReference>
<gene>
    <name evidence="1" type="ORF">LEP1GSC179_2504</name>
</gene>
<dbReference type="InterPro" id="IPR010982">
    <property type="entry name" value="Lambda_DNA-bd_dom_sf"/>
</dbReference>
<organism evidence="1 2">
    <name type="scientific">Leptospira santarosai str. MOR084</name>
    <dbReference type="NCBI Taxonomy" id="1049984"/>
    <lineage>
        <taxon>Bacteria</taxon>
        <taxon>Pseudomonadati</taxon>
        <taxon>Spirochaetota</taxon>
        <taxon>Spirochaetia</taxon>
        <taxon>Leptospirales</taxon>
        <taxon>Leptospiraceae</taxon>
        <taxon>Leptospira</taxon>
    </lineage>
</organism>
<proteinExistence type="predicted"/>
<comment type="caution">
    <text evidence="1">The sequence shown here is derived from an EMBL/GenBank/DDBJ whole genome shotgun (WGS) entry which is preliminary data.</text>
</comment>
<reference evidence="1" key="1">
    <citation type="submission" date="2012-10" db="EMBL/GenBank/DDBJ databases">
        <authorList>
            <person name="Harkins D.M."/>
            <person name="Durkin A.S."/>
            <person name="Brinkac L.M."/>
            <person name="Haft D.H."/>
            <person name="Selengut J.D."/>
            <person name="Sanka R."/>
            <person name="DePew J."/>
            <person name="Purushe J."/>
            <person name="Matthias M.A."/>
            <person name="Vinetz J.M."/>
            <person name="Sutton G.G."/>
            <person name="Nierman W.C."/>
            <person name="Fouts D.E."/>
        </authorList>
    </citation>
    <scope>NUCLEOTIDE SEQUENCE [LARGE SCALE GENOMIC DNA]</scope>
    <source>
        <strain evidence="1">MOR084</strain>
    </source>
</reference>
<dbReference type="AlphaFoldDB" id="A0A0E2BEX1"/>
<dbReference type="EMBL" id="AHON02000051">
    <property type="protein sequence ID" value="EKO33466.1"/>
    <property type="molecule type" value="Genomic_DNA"/>
</dbReference>
<protein>
    <recommendedName>
        <fullName evidence="3">DNA-binding helix-turn-helix protein</fullName>
    </recommendedName>
</protein>
<keyword evidence="2" id="KW-1185">Reference proteome</keyword>
<dbReference type="RefSeq" id="WP_004478017.1">
    <property type="nucleotide sequence ID" value="NZ_AHON02000051.1"/>
</dbReference>
<name>A0A0E2BEX1_9LEPT</name>
<evidence type="ECO:0008006" key="3">
    <source>
        <dbReference type="Google" id="ProtNLM"/>
    </source>
</evidence>
<dbReference type="Proteomes" id="UP000006329">
    <property type="component" value="Unassembled WGS sequence"/>
</dbReference>